<evidence type="ECO:0000256" key="1">
    <source>
        <dbReference type="SAM" id="MobiDB-lite"/>
    </source>
</evidence>
<name>A0ABR4JAG2_9EURO</name>
<feature type="region of interest" description="Disordered" evidence="1">
    <location>
        <begin position="80"/>
        <end position="134"/>
    </location>
</feature>
<gene>
    <name evidence="2" type="ORF">BJX68DRAFT_250040</name>
</gene>
<dbReference type="GeneID" id="98157369"/>
<dbReference type="RefSeq" id="XP_070892346.1">
    <property type="nucleotide sequence ID" value="XM_071042205.1"/>
</dbReference>
<keyword evidence="3" id="KW-1185">Reference proteome</keyword>
<dbReference type="Proteomes" id="UP001610444">
    <property type="component" value="Unassembled WGS sequence"/>
</dbReference>
<feature type="compositionally biased region" description="Polar residues" evidence="1">
    <location>
        <begin position="86"/>
        <end position="102"/>
    </location>
</feature>
<protein>
    <submittedName>
        <fullName evidence="2">Uncharacterized protein</fullName>
    </submittedName>
</protein>
<evidence type="ECO:0000313" key="3">
    <source>
        <dbReference type="Proteomes" id="UP001610444"/>
    </source>
</evidence>
<reference evidence="2 3" key="1">
    <citation type="submission" date="2024-07" db="EMBL/GenBank/DDBJ databases">
        <title>Section-level genome sequencing and comparative genomics of Aspergillus sections Usti and Cavernicolus.</title>
        <authorList>
            <consortium name="Lawrence Berkeley National Laboratory"/>
            <person name="Nybo J.L."/>
            <person name="Vesth T.C."/>
            <person name="Theobald S."/>
            <person name="Frisvad J.C."/>
            <person name="Larsen T.O."/>
            <person name="Kjaerboelling I."/>
            <person name="Rothschild-Mancinelli K."/>
            <person name="Lyhne E.K."/>
            <person name="Kogle M.E."/>
            <person name="Barry K."/>
            <person name="Clum A."/>
            <person name="Na H."/>
            <person name="Ledsgaard L."/>
            <person name="Lin J."/>
            <person name="Lipzen A."/>
            <person name="Kuo A."/>
            <person name="Riley R."/>
            <person name="Mondo S."/>
            <person name="LaButti K."/>
            <person name="Haridas S."/>
            <person name="Pangalinan J."/>
            <person name="Salamov A.A."/>
            <person name="Simmons B.A."/>
            <person name="Magnuson J.K."/>
            <person name="Chen J."/>
            <person name="Drula E."/>
            <person name="Henrissat B."/>
            <person name="Wiebenga A."/>
            <person name="Lubbers R.J."/>
            <person name="Gomes A.C."/>
            <person name="Macurrencykelacurrency M.R."/>
            <person name="Stajich J."/>
            <person name="Grigoriev I.V."/>
            <person name="Mortensen U.H."/>
            <person name="De vries R.P."/>
            <person name="Baker S.E."/>
            <person name="Andersen M.R."/>
        </authorList>
    </citation>
    <scope>NUCLEOTIDE SEQUENCE [LARGE SCALE GENOMIC DNA]</scope>
    <source>
        <strain evidence="2 3">CBS 756.74</strain>
    </source>
</reference>
<organism evidence="2 3">
    <name type="scientific">Aspergillus pseudodeflectus</name>
    <dbReference type="NCBI Taxonomy" id="176178"/>
    <lineage>
        <taxon>Eukaryota</taxon>
        <taxon>Fungi</taxon>
        <taxon>Dikarya</taxon>
        <taxon>Ascomycota</taxon>
        <taxon>Pezizomycotina</taxon>
        <taxon>Eurotiomycetes</taxon>
        <taxon>Eurotiomycetidae</taxon>
        <taxon>Eurotiales</taxon>
        <taxon>Aspergillaceae</taxon>
        <taxon>Aspergillus</taxon>
        <taxon>Aspergillus subgen. Nidulantes</taxon>
    </lineage>
</organism>
<sequence length="167" mass="19097">MTAYGQLLSATSTLARLMQRPPCSQPGTFRHPHQPLPRVAHVPKTVHPRTTRIIQTRRQGNKIYQDRHCRYPRLAHLQTHEHPTTPGRSEQNRHQPQQQKANLPSRPLLHPTPRTLRTPQSSSPTLDQTHESNQLAERTHFLKHTLSLCRIPASRKGGNGLYPSHSQ</sequence>
<accession>A0ABR4JAG2</accession>
<proteinExistence type="predicted"/>
<feature type="compositionally biased region" description="Polar residues" evidence="1">
    <location>
        <begin position="115"/>
        <end position="134"/>
    </location>
</feature>
<evidence type="ECO:0000313" key="2">
    <source>
        <dbReference type="EMBL" id="KAL2837015.1"/>
    </source>
</evidence>
<dbReference type="EMBL" id="JBFXLR010000104">
    <property type="protein sequence ID" value="KAL2837015.1"/>
    <property type="molecule type" value="Genomic_DNA"/>
</dbReference>
<comment type="caution">
    <text evidence="2">The sequence shown here is derived from an EMBL/GenBank/DDBJ whole genome shotgun (WGS) entry which is preliminary data.</text>
</comment>